<dbReference type="InParanoid" id="A0A165NS98"/>
<protein>
    <submittedName>
        <fullName evidence="2">Uncharacterized protein</fullName>
    </submittedName>
</protein>
<organism evidence="2 3">
    <name type="scientific">Exidia glandulosa HHB12029</name>
    <dbReference type="NCBI Taxonomy" id="1314781"/>
    <lineage>
        <taxon>Eukaryota</taxon>
        <taxon>Fungi</taxon>
        <taxon>Dikarya</taxon>
        <taxon>Basidiomycota</taxon>
        <taxon>Agaricomycotina</taxon>
        <taxon>Agaricomycetes</taxon>
        <taxon>Auriculariales</taxon>
        <taxon>Exidiaceae</taxon>
        <taxon>Exidia</taxon>
    </lineage>
</organism>
<dbReference type="Proteomes" id="UP000077266">
    <property type="component" value="Unassembled WGS sequence"/>
</dbReference>
<proteinExistence type="predicted"/>
<keyword evidence="1" id="KW-0732">Signal</keyword>
<dbReference type="EMBL" id="KV425896">
    <property type="protein sequence ID" value="KZW01151.1"/>
    <property type="molecule type" value="Genomic_DNA"/>
</dbReference>
<evidence type="ECO:0000313" key="2">
    <source>
        <dbReference type="EMBL" id="KZW01151.1"/>
    </source>
</evidence>
<sequence length="189" mass="19526">MLSFSKLAILVPFAFVGLVTASPTAKNATSTLARRDGTDPNLCHPDPAEWGSGTIRCIDSEGCERFGDTCVDDDVAPPGFKCYVWNADNSDIGTPIGCPRDTAKDGAKDPDGNDVAGQYLDAVCQIVGTDGAWAPAKVAVCLAGWGLQNGSDSPEDAAQAICDVITAGICAWASEDFAFYAIPSGGTGK</sequence>
<accession>A0A165NS98</accession>
<feature type="signal peptide" evidence="1">
    <location>
        <begin position="1"/>
        <end position="21"/>
    </location>
</feature>
<reference evidence="2 3" key="1">
    <citation type="journal article" date="2016" name="Mol. Biol. Evol.">
        <title>Comparative Genomics of Early-Diverging Mushroom-Forming Fungi Provides Insights into the Origins of Lignocellulose Decay Capabilities.</title>
        <authorList>
            <person name="Nagy L.G."/>
            <person name="Riley R."/>
            <person name="Tritt A."/>
            <person name="Adam C."/>
            <person name="Daum C."/>
            <person name="Floudas D."/>
            <person name="Sun H."/>
            <person name="Yadav J.S."/>
            <person name="Pangilinan J."/>
            <person name="Larsson K.H."/>
            <person name="Matsuura K."/>
            <person name="Barry K."/>
            <person name="Labutti K."/>
            <person name="Kuo R."/>
            <person name="Ohm R.A."/>
            <person name="Bhattacharya S.S."/>
            <person name="Shirouzu T."/>
            <person name="Yoshinaga Y."/>
            <person name="Martin F.M."/>
            <person name="Grigoriev I.V."/>
            <person name="Hibbett D.S."/>
        </authorList>
    </citation>
    <scope>NUCLEOTIDE SEQUENCE [LARGE SCALE GENOMIC DNA]</scope>
    <source>
        <strain evidence="2 3">HHB12029</strain>
    </source>
</reference>
<evidence type="ECO:0000313" key="3">
    <source>
        <dbReference type="Proteomes" id="UP000077266"/>
    </source>
</evidence>
<dbReference type="AlphaFoldDB" id="A0A165NS98"/>
<gene>
    <name evidence="2" type="ORF">EXIGLDRAFT_792597</name>
</gene>
<feature type="chain" id="PRO_5007863381" evidence="1">
    <location>
        <begin position="22"/>
        <end position="189"/>
    </location>
</feature>
<keyword evidence="3" id="KW-1185">Reference proteome</keyword>
<evidence type="ECO:0000256" key="1">
    <source>
        <dbReference type="SAM" id="SignalP"/>
    </source>
</evidence>
<name>A0A165NS98_EXIGL</name>